<evidence type="ECO:0000313" key="4">
    <source>
        <dbReference type="Proteomes" id="UP000516424"/>
    </source>
</evidence>
<organism evidence="3 4">
    <name type="scientific">Acetobacter aceti NBRC 14818</name>
    <dbReference type="NCBI Taxonomy" id="887700"/>
    <lineage>
        <taxon>Bacteria</taxon>
        <taxon>Pseudomonadati</taxon>
        <taxon>Pseudomonadota</taxon>
        <taxon>Alphaproteobacteria</taxon>
        <taxon>Acetobacterales</taxon>
        <taxon>Acetobacteraceae</taxon>
        <taxon>Acetobacter</taxon>
        <taxon>Acetobacter subgen. Acetobacter</taxon>
    </lineage>
</organism>
<evidence type="ECO:0000259" key="2">
    <source>
        <dbReference type="Pfam" id="PF13403"/>
    </source>
</evidence>
<dbReference type="EMBL" id="AP023410">
    <property type="protein sequence ID" value="BCK76018.1"/>
    <property type="molecule type" value="Genomic_DNA"/>
</dbReference>
<proteinExistence type="predicted"/>
<evidence type="ECO:0000256" key="1">
    <source>
        <dbReference type="SAM" id="MobiDB-lite"/>
    </source>
</evidence>
<dbReference type="SUPFAM" id="SSF51294">
    <property type="entry name" value="Hedgehog/intein (Hint) domain"/>
    <property type="match status" value="1"/>
</dbReference>
<dbReference type="InterPro" id="IPR028992">
    <property type="entry name" value="Hedgehog/Intein_dom"/>
</dbReference>
<protein>
    <recommendedName>
        <fullName evidence="2">Hedgehog/Intein (Hint) domain-containing protein</fullName>
    </recommendedName>
</protein>
<accession>A0AB33ID77</accession>
<sequence length="485" mass="52655">MTIYNLNSQNSSLHTSSSSFSKNGTNYINVNASGTSIYLDSIQASSSGTQVYINQSNNAEFNIEIGSGNISSDSTVVYNKASNITIINYDTTDGRSISFRITGDLLNLGPSIESGSHYVQKNLTDVVPQSGGYYEITACFLAGTLISTASGDVRVEDIREGDLLNTWSDASGAPVARKVVWAGKSHAVVRPLPHEDEAGYPVRVLKDAIAPAVPAQDMLVTAEHCLYLDGGFVPVRMLVNGRSIFYDRSILSYDYYHIETESHAIIMADGVLTESYLDTGDRHSFRQIAGAARIGSRGLQWETDAAAPLKTDRAFVEPIYRRIEARAIDGDVPMHAVEPVLTQDADLHLVTENGQIIRESRQVDGYTAFRLPSGVKSVRIVSRTSRPSDVMGVFVDDRRSLGVAIGEIKLFDSGKPYVLTSHLTETELSGWQCRDAEGARWTDGNAFLSFEEHETGAFAQLAMQVLAGGPYRLADAAGADEVQSA</sequence>
<feature type="region of interest" description="Disordered" evidence="1">
    <location>
        <begin position="1"/>
        <end position="20"/>
    </location>
</feature>
<gene>
    <name evidence="3" type="ORF">EMQ_1624</name>
</gene>
<reference evidence="3 4" key="1">
    <citation type="journal article" date="2011" name="Microbiology">
        <title>Transcriptome response to different carbon sources in Acetobacter aceti.</title>
        <authorList>
            <person name="Sakurai K."/>
            <person name="Arai H."/>
            <person name="Ishii M."/>
            <person name="Igarashi Y."/>
        </authorList>
    </citation>
    <scope>NUCLEOTIDE SEQUENCE [LARGE SCALE GENOMIC DNA]</scope>
    <source>
        <strain evidence="3 4">NBRC 14818</strain>
    </source>
</reference>
<dbReference type="Gene3D" id="2.170.16.10">
    <property type="entry name" value="Hedgehog/Intein (Hint) domain"/>
    <property type="match status" value="1"/>
</dbReference>
<dbReference type="Proteomes" id="UP000516424">
    <property type="component" value="Chromosome"/>
</dbReference>
<name>A0AB33ID77_ACEAC</name>
<dbReference type="Pfam" id="PF13403">
    <property type="entry name" value="Hint_2"/>
    <property type="match status" value="1"/>
</dbReference>
<dbReference type="AlphaFoldDB" id="A0AB33ID77"/>
<dbReference type="InterPro" id="IPR036844">
    <property type="entry name" value="Hint_dom_sf"/>
</dbReference>
<feature type="domain" description="Hedgehog/Intein (Hint)" evidence="2">
    <location>
        <begin position="139"/>
        <end position="279"/>
    </location>
</feature>
<keyword evidence="4" id="KW-1185">Reference proteome</keyword>
<evidence type="ECO:0000313" key="3">
    <source>
        <dbReference type="EMBL" id="BCK76018.1"/>
    </source>
</evidence>